<evidence type="ECO:0000256" key="2">
    <source>
        <dbReference type="SAM" id="SignalP"/>
    </source>
</evidence>
<feature type="signal peptide" evidence="2">
    <location>
        <begin position="1"/>
        <end position="20"/>
    </location>
</feature>
<sequence length="596" mass="65423">MSIKYFEVISFLVLLNRISGIPGKQMAGGNVIVYAQVPTSPTAATEISQTISNRSLTNSTLSSGTTYMTNTTLPKETDLLSDYAVESTVKGQHDKRDISDVWNKVKTSATAVTKFAMDASEHVMNPVVALVNPHPTRKSNKSKPPMPAYPTNSSHLDKATTTIKPHHVVINSGNRNVTVTTLSQVSTLPTAPAEGTPQLENTTSNLSITSGNSYVAETTSGTEADELSDYMGESKVTDKRSLHTGKPFYLIRDGVNGVVSFVSDVGSKVIEAVEPYVNPPRVGDEARLNNYKPKPPKPVNPPKPPQAKVGTATPKPPQRKQPTHLQKSSKANNGTVTSKTPQAKVLPAHPTNIPNYKGASTTKPSQGKEPSHIPNSPNPNQQFTTIKPHQVKEHTPLQHPSKGDTTPNPPRGNAKLLSEEYLKSVWCIQNFDTVHKFELLITGSACYVDINREGSSNIRLRFFIEKAEVESNGDRFASLCCSVVSGGEGERVTFSLRVVDLNEQLCIKNRQHRLFVDFDRIVYIRSHSERRRMVLEPKFLRYAASYPIWNSTERRTDMVTAGNIFRFGITVGCLRFTPVNPYPATTAMANDSMGIL</sequence>
<keyword evidence="4" id="KW-1185">Reference proteome</keyword>
<comment type="caution">
    <text evidence="3">The sequence shown here is derived from an EMBL/GenBank/DDBJ whole genome shotgun (WGS) entry which is preliminary data.</text>
</comment>
<reference evidence="3 4" key="1">
    <citation type="submission" date="2024-08" db="EMBL/GenBank/DDBJ databases">
        <authorList>
            <person name="Cucini C."/>
            <person name="Frati F."/>
        </authorList>
    </citation>
    <scope>NUCLEOTIDE SEQUENCE [LARGE SCALE GENOMIC DNA]</scope>
</reference>
<protein>
    <submittedName>
        <fullName evidence="3">Uncharacterized protein</fullName>
    </submittedName>
</protein>
<gene>
    <name evidence="3" type="ORF">ODALV1_LOCUS18446</name>
</gene>
<feature type="compositionally biased region" description="Polar residues" evidence="1">
    <location>
        <begin position="352"/>
        <end position="365"/>
    </location>
</feature>
<proteinExistence type="predicted"/>
<feature type="region of interest" description="Disordered" evidence="1">
    <location>
        <begin position="134"/>
        <end position="153"/>
    </location>
</feature>
<feature type="region of interest" description="Disordered" evidence="1">
    <location>
        <begin position="188"/>
        <end position="208"/>
    </location>
</feature>
<name>A0ABP1RAV5_9HEXA</name>
<accession>A0ABP1RAV5</accession>
<feature type="compositionally biased region" description="Polar residues" evidence="1">
    <location>
        <begin position="323"/>
        <end position="341"/>
    </location>
</feature>
<feature type="compositionally biased region" description="Pro residues" evidence="1">
    <location>
        <begin position="296"/>
        <end position="305"/>
    </location>
</feature>
<dbReference type="Proteomes" id="UP001642540">
    <property type="component" value="Unassembled WGS sequence"/>
</dbReference>
<evidence type="ECO:0000256" key="1">
    <source>
        <dbReference type="SAM" id="MobiDB-lite"/>
    </source>
</evidence>
<organism evidence="3 4">
    <name type="scientific">Orchesella dallaii</name>
    <dbReference type="NCBI Taxonomy" id="48710"/>
    <lineage>
        <taxon>Eukaryota</taxon>
        <taxon>Metazoa</taxon>
        <taxon>Ecdysozoa</taxon>
        <taxon>Arthropoda</taxon>
        <taxon>Hexapoda</taxon>
        <taxon>Collembola</taxon>
        <taxon>Entomobryomorpha</taxon>
        <taxon>Entomobryoidea</taxon>
        <taxon>Orchesellidae</taxon>
        <taxon>Orchesellinae</taxon>
        <taxon>Orchesella</taxon>
    </lineage>
</organism>
<feature type="compositionally biased region" description="Polar residues" evidence="1">
    <location>
        <begin position="373"/>
        <end position="387"/>
    </location>
</feature>
<evidence type="ECO:0000313" key="3">
    <source>
        <dbReference type="EMBL" id="CAL8119212.1"/>
    </source>
</evidence>
<feature type="compositionally biased region" description="Polar residues" evidence="1">
    <location>
        <begin position="198"/>
        <end position="208"/>
    </location>
</feature>
<feature type="region of interest" description="Disordered" evidence="1">
    <location>
        <begin position="279"/>
        <end position="414"/>
    </location>
</feature>
<feature type="chain" id="PRO_5046927694" evidence="2">
    <location>
        <begin position="21"/>
        <end position="596"/>
    </location>
</feature>
<keyword evidence="2" id="KW-0732">Signal</keyword>
<dbReference type="EMBL" id="CAXLJM020000058">
    <property type="protein sequence ID" value="CAL8119212.1"/>
    <property type="molecule type" value="Genomic_DNA"/>
</dbReference>
<evidence type="ECO:0000313" key="4">
    <source>
        <dbReference type="Proteomes" id="UP001642540"/>
    </source>
</evidence>